<dbReference type="FunFam" id="3.40.50.620:FF:000037">
    <property type="entry name" value="Glutamine--tRNA ligase cytoplasmic"/>
    <property type="match status" value="1"/>
</dbReference>
<dbReference type="GO" id="GO:0017102">
    <property type="term" value="C:methionyl glutamyl tRNA synthetase complex"/>
    <property type="evidence" value="ECO:0007669"/>
    <property type="project" value="TreeGrafter"/>
</dbReference>
<keyword evidence="6 13" id="KW-0436">Ligase</keyword>
<dbReference type="Gene3D" id="2.40.240.10">
    <property type="entry name" value="Ribosomal Protein L25, Chain P"/>
    <property type="match status" value="1"/>
</dbReference>
<evidence type="ECO:0000256" key="11">
    <source>
        <dbReference type="ARBA" id="ARBA00030865"/>
    </source>
</evidence>
<evidence type="ECO:0000256" key="1">
    <source>
        <dbReference type="ARBA" id="ARBA00004496"/>
    </source>
</evidence>
<keyword evidence="8 13" id="KW-0067">ATP-binding</keyword>
<comment type="similarity">
    <text evidence="2">Belongs to the class-I aminoacyl-tRNA synthetase family. Glutamate--tRNA ligase type 2 subfamily.</text>
</comment>
<dbReference type="AlphaFoldDB" id="A0A072PU79"/>
<dbReference type="PANTHER" id="PTHR43097">
    <property type="entry name" value="GLUTAMINE-TRNA LIGASE"/>
    <property type="match status" value="1"/>
</dbReference>
<dbReference type="STRING" id="1182545.A0A072PU79"/>
<feature type="domain" description="Glutamyl/glutaminyl-tRNA synthetase class Ib catalytic" evidence="14">
    <location>
        <begin position="27"/>
        <end position="334"/>
    </location>
</feature>
<evidence type="ECO:0000256" key="6">
    <source>
        <dbReference type="ARBA" id="ARBA00022598"/>
    </source>
</evidence>
<dbReference type="InterPro" id="IPR004526">
    <property type="entry name" value="Glu-tRNA-synth_arc/euk"/>
</dbReference>
<evidence type="ECO:0000256" key="5">
    <source>
        <dbReference type="ARBA" id="ARBA00022553"/>
    </source>
</evidence>
<dbReference type="EMBL" id="AMGV01000001">
    <property type="protein sequence ID" value="KEF63659.1"/>
    <property type="molecule type" value="Genomic_DNA"/>
</dbReference>
<name>A0A072PU79_9EURO</name>
<reference evidence="17 18" key="1">
    <citation type="submission" date="2013-03" db="EMBL/GenBank/DDBJ databases">
        <title>The Genome Sequence of Exophiala aquamarina CBS 119918.</title>
        <authorList>
            <consortium name="The Broad Institute Genomics Platform"/>
            <person name="Cuomo C."/>
            <person name="de Hoog S."/>
            <person name="Gorbushina A."/>
            <person name="Walker B."/>
            <person name="Young S.K."/>
            <person name="Zeng Q."/>
            <person name="Gargeya S."/>
            <person name="Fitzgerald M."/>
            <person name="Haas B."/>
            <person name="Abouelleil A."/>
            <person name="Allen A.W."/>
            <person name="Alvarado L."/>
            <person name="Arachchi H.M."/>
            <person name="Berlin A.M."/>
            <person name="Chapman S.B."/>
            <person name="Gainer-Dewar J."/>
            <person name="Goldberg J."/>
            <person name="Griggs A."/>
            <person name="Gujja S."/>
            <person name="Hansen M."/>
            <person name="Howarth C."/>
            <person name="Imamovic A."/>
            <person name="Ireland A."/>
            <person name="Larimer J."/>
            <person name="McCowan C."/>
            <person name="Murphy C."/>
            <person name="Pearson M."/>
            <person name="Poon T.W."/>
            <person name="Priest M."/>
            <person name="Roberts A."/>
            <person name="Saif S."/>
            <person name="Shea T."/>
            <person name="Sisk P."/>
            <person name="Sykes S."/>
            <person name="Wortman J."/>
            <person name="Nusbaum C."/>
            <person name="Birren B."/>
        </authorList>
    </citation>
    <scope>NUCLEOTIDE SEQUENCE [LARGE SCALE GENOMIC DNA]</scope>
    <source>
        <strain evidence="17 18">CBS 119918</strain>
    </source>
</reference>
<dbReference type="PRINTS" id="PR00987">
    <property type="entry name" value="TRNASYNTHGLU"/>
</dbReference>
<dbReference type="InterPro" id="IPR049437">
    <property type="entry name" value="tRNA-synt_1c_C2"/>
</dbReference>
<evidence type="ECO:0000256" key="3">
    <source>
        <dbReference type="ARBA" id="ARBA00012835"/>
    </source>
</evidence>
<keyword evidence="5" id="KW-0597">Phosphoprotein</keyword>
<dbReference type="InterPro" id="IPR000924">
    <property type="entry name" value="Glu/Gln-tRNA-synth"/>
</dbReference>
<keyword evidence="7 13" id="KW-0547">Nucleotide-binding</keyword>
<evidence type="ECO:0000256" key="9">
    <source>
        <dbReference type="ARBA" id="ARBA00022917"/>
    </source>
</evidence>
<keyword evidence="10 13" id="KW-0030">Aminoacyl-tRNA synthetase</keyword>
<evidence type="ECO:0000256" key="10">
    <source>
        <dbReference type="ARBA" id="ARBA00023146"/>
    </source>
</evidence>
<accession>A0A072PU79</accession>
<evidence type="ECO:0000313" key="18">
    <source>
        <dbReference type="Proteomes" id="UP000027920"/>
    </source>
</evidence>
<protein>
    <recommendedName>
        <fullName evidence="3">glutamate--tRNA ligase</fullName>
        <ecNumber evidence="3">6.1.1.17</ecNumber>
    </recommendedName>
    <alternativeName>
        <fullName evidence="11">Glutamyl-tRNA synthetase</fullName>
    </alternativeName>
</protein>
<evidence type="ECO:0000256" key="2">
    <source>
        <dbReference type="ARBA" id="ARBA00008927"/>
    </source>
</evidence>
<evidence type="ECO:0000259" key="14">
    <source>
        <dbReference type="Pfam" id="PF00749"/>
    </source>
</evidence>
<dbReference type="InterPro" id="IPR011035">
    <property type="entry name" value="Ribosomal_bL25/Gln-tRNA_synth"/>
</dbReference>
<dbReference type="InterPro" id="IPR020056">
    <property type="entry name" value="Rbsml_bL25/Gln-tRNA_synth_N"/>
</dbReference>
<dbReference type="FunFam" id="2.40.240.10:FF:000004">
    <property type="entry name" value="Glutamyl-tRNA synthetase, cytoplasmic"/>
    <property type="match status" value="1"/>
</dbReference>
<dbReference type="NCBIfam" id="TIGR00463">
    <property type="entry name" value="gltX_arch"/>
    <property type="match status" value="1"/>
</dbReference>
<dbReference type="GO" id="GO:0005524">
    <property type="term" value="F:ATP binding"/>
    <property type="evidence" value="ECO:0007669"/>
    <property type="project" value="UniProtKB-KW"/>
</dbReference>
<dbReference type="FunFam" id="3.90.800.10:FF:000001">
    <property type="entry name" value="Glutamine--tRNA ligase"/>
    <property type="match status" value="1"/>
</dbReference>
<dbReference type="RefSeq" id="XP_013266249.1">
    <property type="nucleotide sequence ID" value="XM_013410795.1"/>
</dbReference>
<dbReference type="PROSITE" id="PS00178">
    <property type="entry name" value="AA_TRNA_LIGASE_I"/>
    <property type="match status" value="1"/>
</dbReference>
<comment type="catalytic activity">
    <reaction evidence="12">
        <text>tRNA(Glu) + L-glutamate + ATP = L-glutamyl-tRNA(Glu) + AMP + diphosphate</text>
        <dbReference type="Rhea" id="RHEA:23540"/>
        <dbReference type="Rhea" id="RHEA-COMP:9663"/>
        <dbReference type="Rhea" id="RHEA-COMP:9680"/>
        <dbReference type="ChEBI" id="CHEBI:29985"/>
        <dbReference type="ChEBI" id="CHEBI:30616"/>
        <dbReference type="ChEBI" id="CHEBI:33019"/>
        <dbReference type="ChEBI" id="CHEBI:78442"/>
        <dbReference type="ChEBI" id="CHEBI:78520"/>
        <dbReference type="ChEBI" id="CHEBI:456215"/>
        <dbReference type="EC" id="6.1.1.17"/>
    </reaction>
</comment>
<sequence length="546" mass="62444">MATKNAPKPKKAAKVKQMDLPNATAGVVTRFPPEPSGYLHIGHAKAALLNDYFAHIQYPGGKMILRFDDTNTEKEKEEYQDAIREDVALLGIKPDIISYTSDYFDQIEQYAVQIIKSGKAYADDTPGDVMSAQRMAREPSVHRDDSVEDNLARFEEMKKATDEGRRWCIRAKISYANDNASLRDPVIFRCSKSQSPHHRTGDKYKAYPTYQFACPIVDSIEGVTHALRTTEYNDQDAQYKWILKALELRAPFIWTFSKIQFIRTLMSKRKLTKLVEAGVVSGWDDPRFPTVRGIRRRGMTIEGLRDFMVSQGPSKNVVNMDWHTIWTSNKKVIDLRGARYTAIDKKHVVAKVKGLPEQPYSEMKPRHAKYDLGEKKVWYSQNLIIEQEDAKTFEKDEEITLMNWGNAIVRDIQYEKTADKADVAEGVDALGNVASLELELHLEGDFKATKKKVTWLSQDQDLVPVELVDFDHLLGKDKLTEEEETHWEDFLTPKTEFTSTAVADCNVKDIKVDDVIQFDRKGYFRCDKAFSKDSPAVFFKIPTGKE</sequence>
<dbReference type="Pfam" id="PF00749">
    <property type="entry name" value="tRNA-synt_1c"/>
    <property type="match status" value="1"/>
</dbReference>
<evidence type="ECO:0000256" key="8">
    <source>
        <dbReference type="ARBA" id="ARBA00022840"/>
    </source>
</evidence>
<gene>
    <name evidence="17" type="ORF">A1O9_01637</name>
</gene>
<dbReference type="GO" id="GO:0004818">
    <property type="term" value="F:glutamate-tRNA ligase activity"/>
    <property type="evidence" value="ECO:0007669"/>
    <property type="project" value="UniProtKB-EC"/>
</dbReference>
<dbReference type="InterPro" id="IPR014729">
    <property type="entry name" value="Rossmann-like_a/b/a_fold"/>
</dbReference>
<feature type="domain" description="Glutamyl/glutaminyl-tRNA synthetase class Ib anti-codon binding" evidence="15">
    <location>
        <begin position="339"/>
        <end position="417"/>
    </location>
</feature>
<evidence type="ECO:0000256" key="13">
    <source>
        <dbReference type="RuleBase" id="RU363037"/>
    </source>
</evidence>
<evidence type="ECO:0000256" key="4">
    <source>
        <dbReference type="ARBA" id="ARBA00022490"/>
    </source>
</evidence>
<dbReference type="Gene3D" id="3.40.50.620">
    <property type="entry name" value="HUPs"/>
    <property type="match status" value="1"/>
</dbReference>
<evidence type="ECO:0000256" key="7">
    <source>
        <dbReference type="ARBA" id="ARBA00022741"/>
    </source>
</evidence>
<keyword evidence="4" id="KW-0963">Cytoplasm</keyword>
<dbReference type="InterPro" id="IPR050132">
    <property type="entry name" value="Gln/Glu-tRNA_Ligase"/>
</dbReference>
<dbReference type="Pfam" id="PF03950">
    <property type="entry name" value="tRNA-synt_1c_C"/>
    <property type="match status" value="1"/>
</dbReference>
<dbReference type="GeneID" id="25276583"/>
<dbReference type="Proteomes" id="UP000027920">
    <property type="component" value="Unassembled WGS sequence"/>
</dbReference>
<organism evidence="17 18">
    <name type="scientific">Exophiala aquamarina CBS 119918</name>
    <dbReference type="NCBI Taxonomy" id="1182545"/>
    <lineage>
        <taxon>Eukaryota</taxon>
        <taxon>Fungi</taxon>
        <taxon>Dikarya</taxon>
        <taxon>Ascomycota</taxon>
        <taxon>Pezizomycotina</taxon>
        <taxon>Eurotiomycetes</taxon>
        <taxon>Chaetothyriomycetidae</taxon>
        <taxon>Chaetothyriales</taxon>
        <taxon>Herpotrichiellaceae</taxon>
        <taxon>Exophiala</taxon>
    </lineage>
</organism>
<proteinExistence type="inferred from homology"/>
<dbReference type="GO" id="GO:0006424">
    <property type="term" value="P:glutamyl-tRNA aminoacylation"/>
    <property type="evidence" value="ECO:0007669"/>
    <property type="project" value="InterPro"/>
</dbReference>
<dbReference type="InterPro" id="IPR020059">
    <property type="entry name" value="Glu/Gln-tRNA-synth_Ib_codon-bd"/>
</dbReference>
<dbReference type="VEuPathDB" id="FungiDB:A1O9_01637"/>
<dbReference type="SUPFAM" id="SSF52374">
    <property type="entry name" value="Nucleotidylyl transferase"/>
    <property type="match status" value="1"/>
</dbReference>
<evidence type="ECO:0000313" key="17">
    <source>
        <dbReference type="EMBL" id="KEF63659.1"/>
    </source>
</evidence>
<dbReference type="FunFam" id="1.10.1160.10:FF:000001">
    <property type="entry name" value="Glutamine--tRNA ligase"/>
    <property type="match status" value="1"/>
</dbReference>
<dbReference type="PANTHER" id="PTHR43097:SF5">
    <property type="entry name" value="GLUTAMATE--TRNA LIGASE"/>
    <property type="match status" value="1"/>
</dbReference>
<dbReference type="Pfam" id="PF20974">
    <property type="entry name" value="tRNA-synt_1c_C2"/>
    <property type="match status" value="1"/>
</dbReference>
<dbReference type="SUPFAM" id="SSF50715">
    <property type="entry name" value="Ribosomal protein L25-like"/>
    <property type="match status" value="1"/>
</dbReference>
<keyword evidence="18" id="KW-1185">Reference proteome</keyword>
<dbReference type="GO" id="GO:0005829">
    <property type="term" value="C:cytosol"/>
    <property type="evidence" value="ECO:0007669"/>
    <property type="project" value="TreeGrafter"/>
</dbReference>
<keyword evidence="9 13" id="KW-0648">Protein biosynthesis</keyword>
<dbReference type="InterPro" id="IPR020058">
    <property type="entry name" value="Glu/Gln-tRNA-synth_Ib_cat-dom"/>
</dbReference>
<dbReference type="HOGENOM" id="CLU_001882_1_2_1"/>
<comment type="caution">
    <text evidence="17">The sequence shown here is derived from an EMBL/GenBank/DDBJ whole genome shotgun (WGS) entry which is preliminary data.</text>
</comment>
<evidence type="ECO:0000259" key="15">
    <source>
        <dbReference type="Pfam" id="PF03950"/>
    </source>
</evidence>
<evidence type="ECO:0000259" key="16">
    <source>
        <dbReference type="Pfam" id="PF20974"/>
    </source>
</evidence>
<dbReference type="InterPro" id="IPR001412">
    <property type="entry name" value="aa-tRNA-synth_I_CS"/>
</dbReference>
<feature type="domain" description="tRNA synthetases class I (E and Q) anti-codon binding" evidence="16">
    <location>
        <begin position="452"/>
        <end position="527"/>
    </location>
</feature>
<dbReference type="EC" id="6.1.1.17" evidence="3"/>
<evidence type="ECO:0000256" key="12">
    <source>
        <dbReference type="ARBA" id="ARBA00048351"/>
    </source>
</evidence>
<dbReference type="OrthoDB" id="10250478at2759"/>
<comment type="subcellular location">
    <subcellularLocation>
        <location evidence="1">Cytoplasm</location>
    </subcellularLocation>
</comment>